<keyword evidence="1" id="KW-1133">Transmembrane helix</keyword>
<evidence type="ECO:0000313" key="3">
    <source>
        <dbReference type="Proteomes" id="UP000198287"/>
    </source>
</evidence>
<reference evidence="2 3" key="1">
    <citation type="submission" date="2015-12" db="EMBL/GenBank/DDBJ databases">
        <title>The genome of Folsomia candida.</title>
        <authorList>
            <person name="Faddeeva A."/>
            <person name="Derks M.F."/>
            <person name="Anvar Y."/>
            <person name="Smit S."/>
            <person name="Van Straalen N."/>
            <person name="Roelofs D."/>
        </authorList>
    </citation>
    <scope>NUCLEOTIDE SEQUENCE [LARGE SCALE GENOMIC DNA]</scope>
    <source>
        <strain evidence="2 3">VU population</strain>
        <tissue evidence="2">Whole body</tissue>
    </source>
</reference>
<name>A0A226D9H2_FOLCA</name>
<protein>
    <submittedName>
        <fullName evidence="2">Uncharacterized protein</fullName>
    </submittedName>
</protein>
<dbReference type="AlphaFoldDB" id="A0A226D9H2"/>
<dbReference type="EMBL" id="LNIX01000029">
    <property type="protein sequence ID" value="OXA41518.1"/>
    <property type="molecule type" value="Genomic_DNA"/>
</dbReference>
<accession>A0A226D9H2</accession>
<proteinExistence type="predicted"/>
<evidence type="ECO:0000256" key="1">
    <source>
        <dbReference type="SAM" id="Phobius"/>
    </source>
</evidence>
<sequence>MPTIFDYLPIIRAQLFIKSLFVCNFVTWSRTKERFVPIFWNNVKHTLPLVINSIKSTLSDIANGESGRFGLCLGLFTQITPTILQTLLVVTWPCAMPHFLRSTFPDCAAKGSEFLWDFGMSEDHKWAVTILDIFAAAYGTNLACVAASFVFHCGVTCVADHLKRTRYSLNFQSIMAYKQAQILTTAVNNINQVGILPILITDLTWVGITCFYAVAAHNSKLSVPALMIAVVLAVDCTFATSFVIYKAGADLYQLSRDVMQGWRGREAMLRNRYLRRMKASCNVLKIRIGNSGNFVEKTTPLIIFQFSMEQVASLLLISVKNT</sequence>
<dbReference type="Proteomes" id="UP000198287">
    <property type="component" value="Unassembled WGS sequence"/>
</dbReference>
<organism evidence="2 3">
    <name type="scientific">Folsomia candida</name>
    <name type="common">Springtail</name>
    <dbReference type="NCBI Taxonomy" id="158441"/>
    <lineage>
        <taxon>Eukaryota</taxon>
        <taxon>Metazoa</taxon>
        <taxon>Ecdysozoa</taxon>
        <taxon>Arthropoda</taxon>
        <taxon>Hexapoda</taxon>
        <taxon>Collembola</taxon>
        <taxon>Entomobryomorpha</taxon>
        <taxon>Isotomoidea</taxon>
        <taxon>Isotomidae</taxon>
        <taxon>Proisotominae</taxon>
        <taxon>Folsomia</taxon>
    </lineage>
</organism>
<evidence type="ECO:0000313" key="2">
    <source>
        <dbReference type="EMBL" id="OXA41518.1"/>
    </source>
</evidence>
<keyword evidence="1" id="KW-0472">Membrane</keyword>
<keyword evidence="1" id="KW-0812">Transmembrane</keyword>
<feature type="transmembrane region" description="Helical" evidence="1">
    <location>
        <begin position="221"/>
        <end position="245"/>
    </location>
</feature>
<feature type="transmembrane region" description="Helical" evidence="1">
    <location>
        <begin position="193"/>
        <end position="215"/>
    </location>
</feature>
<gene>
    <name evidence="2" type="ORF">Fcan01_23831</name>
</gene>
<comment type="caution">
    <text evidence="2">The sequence shown here is derived from an EMBL/GenBank/DDBJ whole genome shotgun (WGS) entry which is preliminary data.</text>
</comment>
<keyword evidence="3" id="KW-1185">Reference proteome</keyword>